<sequence length="196" mass="20629">MFQKPKDEARRDSAQLPTSQQPRLTPGARPSGAGPSQIGAATVIQGDISGDENLHIEGRVNGHVTFRHNLVTVGTGGSVNGELVAAELKVEGRVEGKLIAARKITLKAGAVVNGDLHAPSLSLEDGAIFHGNIDMAPQQRELVENFAEQDTSAYAGEGTGSRAAEAPYDQDASRENDAFLDDEASSDDESSLSKTH</sequence>
<feature type="region of interest" description="Disordered" evidence="2">
    <location>
        <begin position="151"/>
        <end position="196"/>
    </location>
</feature>
<dbReference type="AlphaFoldDB" id="A0A1G7SPZ0"/>
<evidence type="ECO:0000313" key="4">
    <source>
        <dbReference type="Proteomes" id="UP000198641"/>
    </source>
</evidence>
<proteinExistence type="inferred from homology"/>
<feature type="region of interest" description="Disordered" evidence="2">
    <location>
        <begin position="1"/>
        <end position="38"/>
    </location>
</feature>
<dbReference type="Proteomes" id="UP000198641">
    <property type="component" value="Unassembled WGS sequence"/>
</dbReference>
<dbReference type="EMBL" id="FNCI01000007">
    <property type="protein sequence ID" value="SDG25147.1"/>
    <property type="molecule type" value="Genomic_DNA"/>
</dbReference>
<name>A0A1G7SPZ0_9GAMM</name>
<dbReference type="OrthoDB" id="9811682at2"/>
<evidence type="ECO:0000313" key="3">
    <source>
        <dbReference type="EMBL" id="SDG25147.1"/>
    </source>
</evidence>
<reference evidence="3 4" key="1">
    <citation type="submission" date="2016-10" db="EMBL/GenBank/DDBJ databases">
        <authorList>
            <person name="de Groot N.N."/>
        </authorList>
    </citation>
    <scope>NUCLEOTIDE SEQUENCE [LARGE SCALE GENOMIC DNA]</scope>
    <source>
        <strain evidence="3 4">BH539</strain>
    </source>
</reference>
<feature type="compositionally biased region" description="Basic and acidic residues" evidence="2">
    <location>
        <begin position="1"/>
        <end position="13"/>
    </location>
</feature>
<protein>
    <submittedName>
        <fullName evidence="3">Polymer-forming protein</fullName>
    </submittedName>
</protein>
<keyword evidence="4" id="KW-1185">Reference proteome</keyword>
<evidence type="ECO:0000256" key="2">
    <source>
        <dbReference type="SAM" id="MobiDB-lite"/>
    </source>
</evidence>
<dbReference type="PANTHER" id="PTHR35024:SF4">
    <property type="entry name" value="POLYMER-FORMING CYTOSKELETAL PROTEIN"/>
    <property type="match status" value="1"/>
</dbReference>
<dbReference type="InterPro" id="IPR007607">
    <property type="entry name" value="BacA/B"/>
</dbReference>
<organism evidence="3 4">
    <name type="scientific">Onishia taeanensis</name>
    <dbReference type="NCBI Taxonomy" id="284577"/>
    <lineage>
        <taxon>Bacteria</taxon>
        <taxon>Pseudomonadati</taxon>
        <taxon>Pseudomonadota</taxon>
        <taxon>Gammaproteobacteria</taxon>
        <taxon>Oceanospirillales</taxon>
        <taxon>Halomonadaceae</taxon>
        <taxon>Onishia</taxon>
    </lineage>
</organism>
<accession>A0A1G7SPZ0</accession>
<evidence type="ECO:0000256" key="1">
    <source>
        <dbReference type="ARBA" id="ARBA00044755"/>
    </source>
</evidence>
<feature type="compositionally biased region" description="Acidic residues" evidence="2">
    <location>
        <begin position="178"/>
        <end position="190"/>
    </location>
</feature>
<dbReference type="RefSeq" id="WP_092525884.1">
    <property type="nucleotide sequence ID" value="NZ_FNCI01000007.1"/>
</dbReference>
<gene>
    <name evidence="3" type="ORF">SAMN05216571_10779</name>
</gene>
<dbReference type="Pfam" id="PF04519">
    <property type="entry name" value="Bactofilin"/>
    <property type="match status" value="1"/>
</dbReference>
<dbReference type="PANTHER" id="PTHR35024">
    <property type="entry name" value="HYPOTHETICAL CYTOSOLIC PROTEIN"/>
    <property type="match status" value="1"/>
</dbReference>
<comment type="similarity">
    <text evidence="1">Belongs to the bactofilin family.</text>
</comment>